<dbReference type="PANTHER" id="PTHR43798:SF33">
    <property type="entry name" value="HYDROLASE, PUTATIVE (AFU_ORTHOLOGUE AFUA_2G14860)-RELATED"/>
    <property type="match status" value="1"/>
</dbReference>
<organism evidence="5 6">
    <name type="scientific">Nibribacter koreensis</name>
    <dbReference type="NCBI Taxonomy" id="1084519"/>
    <lineage>
        <taxon>Bacteria</taxon>
        <taxon>Pseudomonadati</taxon>
        <taxon>Bacteroidota</taxon>
        <taxon>Cytophagia</taxon>
        <taxon>Cytophagales</taxon>
        <taxon>Hymenobacteraceae</taxon>
        <taxon>Nibribacter</taxon>
    </lineage>
</organism>
<feature type="signal peptide" evidence="3">
    <location>
        <begin position="1"/>
        <end position="19"/>
    </location>
</feature>
<keyword evidence="6" id="KW-1185">Reference proteome</keyword>
<dbReference type="SUPFAM" id="SSF53474">
    <property type="entry name" value="alpha/beta-Hydrolases"/>
    <property type="match status" value="1"/>
</dbReference>
<dbReference type="Pfam" id="PF00561">
    <property type="entry name" value="Abhydrolase_1"/>
    <property type="match status" value="1"/>
</dbReference>
<name>A0ABP8FDD1_9BACT</name>
<gene>
    <name evidence="5" type="ORF">GCM10023183_11880</name>
</gene>
<comment type="caution">
    <text evidence="5">The sequence shown here is derived from an EMBL/GenBank/DDBJ whole genome shotgun (WGS) entry which is preliminary data.</text>
</comment>
<dbReference type="Proteomes" id="UP001501844">
    <property type="component" value="Unassembled WGS sequence"/>
</dbReference>
<dbReference type="PRINTS" id="PR00793">
    <property type="entry name" value="PROAMNOPTASE"/>
</dbReference>
<evidence type="ECO:0000256" key="3">
    <source>
        <dbReference type="SAM" id="SignalP"/>
    </source>
</evidence>
<proteinExistence type="inferred from homology"/>
<dbReference type="PROSITE" id="PS51257">
    <property type="entry name" value="PROKAR_LIPOPROTEIN"/>
    <property type="match status" value="1"/>
</dbReference>
<evidence type="ECO:0000256" key="1">
    <source>
        <dbReference type="ARBA" id="ARBA00010088"/>
    </source>
</evidence>
<dbReference type="Gene3D" id="3.40.50.1820">
    <property type="entry name" value="alpha/beta hydrolase"/>
    <property type="match status" value="1"/>
</dbReference>
<protein>
    <submittedName>
        <fullName evidence="5">Alpha/beta fold hydrolase</fullName>
    </submittedName>
</protein>
<dbReference type="GO" id="GO:0016787">
    <property type="term" value="F:hydrolase activity"/>
    <property type="evidence" value="ECO:0007669"/>
    <property type="project" value="UniProtKB-KW"/>
</dbReference>
<accession>A0ABP8FDD1</accession>
<evidence type="ECO:0000256" key="2">
    <source>
        <dbReference type="ARBA" id="ARBA00022801"/>
    </source>
</evidence>
<feature type="chain" id="PRO_5045595761" evidence="3">
    <location>
        <begin position="20"/>
        <end position="323"/>
    </location>
</feature>
<dbReference type="EMBL" id="BAABGX010000001">
    <property type="protein sequence ID" value="GAA4301077.1"/>
    <property type="molecule type" value="Genomic_DNA"/>
</dbReference>
<dbReference type="InterPro" id="IPR029058">
    <property type="entry name" value="AB_hydrolase_fold"/>
</dbReference>
<evidence type="ECO:0000313" key="6">
    <source>
        <dbReference type="Proteomes" id="UP001501844"/>
    </source>
</evidence>
<keyword evidence="2 5" id="KW-0378">Hydrolase</keyword>
<keyword evidence="3" id="KW-0732">Signal</keyword>
<sequence length="323" mass="35749">MKNFLFSLLLLSFALSCTRPNTLSQEASATNRLQDGERLITLNGIKHWVKVKGSQHQTTPIVLVHGGPGGNHYVFERTAGPELEKFATVIYYEQRGSGRSQAPSNPEDYALPTLISDLRALQDSLGTPKITLLGYSFGAELSLRYAIAHPDKVEKLILSSPAELSPANMLVQIQGFYSIGDAPLRSGIEKVLKDTTSLTQKYNRVWGLANVATVDKFLFVDAAKAQFNRQLWQESKLTNTGLMAKVYLQNNKADLLELAKNHPTPTLLISGLHDKNGGLHTALGLKQILPNSQHKLYEQSAHFPDIEEPNRYAQDVKAFVQAK</sequence>
<dbReference type="InterPro" id="IPR050266">
    <property type="entry name" value="AB_hydrolase_sf"/>
</dbReference>
<dbReference type="InterPro" id="IPR002410">
    <property type="entry name" value="Peptidase_S33"/>
</dbReference>
<comment type="similarity">
    <text evidence="1">Belongs to the peptidase S33 family.</text>
</comment>
<evidence type="ECO:0000313" key="5">
    <source>
        <dbReference type="EMBL" id="GAA4301077.1"/>
    </source>
</evidence>
<evidence type="ECO:0000259" key="4">
    <source>
        <dbReference type="Pfam" id="PF00561"/>
    </source>
</evidence>
<dbReference type="PANTHER" id="PTHR43798">
    <property type="entry name" value="MONOACYLGLYCEROL LIPASE"/>
    <property type="match status" value="1"/>
</dbReference>
<dbReference type="RefSeq" id="WP_345163543.1">
    <property type="nucleotide sequence ID" value="NZ_BAABGX010000001.1"/>
</dbReference>
<reference evidence="6" key="1">
    <citation type="journal article" date="2019" name="Int. J. Syst. Evol. Microbiol.">
        <title>The Global Catalogue of Microorganisms (GCM) 10K type strain sequencing project: providing services to taxonomists for standard genome sequencing and annotation.</title>
        <authorList>
            <consortium name="The Broad Institute Genomics Platform"/>
            <consortium name="The Broad Institute Genome Sequencing Center for Infectious Disease"/>
            <person name="Wu L."/>
            <person name="Ma J."/>
        </authorList>
    </citation>
    <scope>NUCLEOTIDE SEQUENCE [LARGE SCALE GENOMIC DNA]</scope>
    <source>
        <strain evidence="6">JCM 17917</strain>
    </source>
</reference>
<feature type="domain" description="AB hydrolase-1" evidence="4">
    <location>
        <begin position="60"/>
        <end position="309"/>
    </location>
</feature>
<dbReference type="InterPro" id="IPR000073">
    <property type="entry name" value="AB_hydrolase_1"/>
</dbReference>